<dbReference type="EMBL" id="JBHSXI010000004">
    <property type="protein sequence ID" value="MFC6888455.1"/>
    <property type="molecule type" value="Genomic_DNA"/>
</dbReference>
<organism evidence="1 2">
    <name type="scientific">Halorubrum trueperi</name>
    <dbReference type="NCBI Taxonomy" id="2004704"/>
    <lineage>
        <taxon>Archaea</taxon>
        <taxon>Methanobacteriati</taxon>
        <taxon>Methanobacteriota</taxon>
        <taxon>Stenosarchaea group</taxon>
        <taxon>Halobacteria</taxon>
        <taxon>Halobacteriales</taxon>
        <taxon>Haloferacaceae</taxon>
        <taxon>Halorubrum</taxon>
    </lineage>
</organism>
<keyword evidence="2" id="KW-1185">Reference proteome</keyword>
<dbReference type="AlphaFoldDB" id="A0ABD5UG22"/>
<name>A0ABD5UG22_9EURY</name>
<reference evidence="1 2" key="1">
    <citation type="journal article" date="2019" name="Int. J. Syst. Evol. Microbiol.">
        <title>The Global Catalogue of Microorganisms (GCM) 10K type strain sequencing project: providing services to taxonomists for standard genome sequencing and annotation.</title>
        <authorList>
            <consortium name="The Broad Institute Genomics Platform"/>
            <consortium name="The Broad Institute Genome Sequencing Center for Infectious Disease"/>
            <person name="Wu L."/>
            <person name="Ma J."/>
        </authorList>
    </citation>
    <scope>NUCLEOTIDE SEQUENCE [LARGE SCALE GENOMIC DNA]</scope>
    <source>
        <strain evidence="1 2">Y73</strain>
    </source>
</reference>
<evidence type="ECO:0000313" key="1">
    <source>
        <dbReference type="EMBL" id="MFC6888455.1"/>
    </source>
</evidence>
<accession>A0ABD5UG22</accession>
<gene>
    <name evidence="1" type="ORF">ACFQEY_05275</name>
</gene>
<protein>
    <submittedName>
        <fullName evidence="1">Uncharacterized protein</fullName>
    </submittedName>
</protein>
<evidence type="ECO:0000313" key="2">
    <source>
        <dbReference type="Proteomes" id="UP001596333"/>
    </source>
</evidence>
<sequence length="62" mass="6613">MTDDSQSLEDNIVSKFLDNLESSDEVSEEVSSAISDLSDEGDFGGRDQIADLALEAVSEDGD</sequence>
<comment type="caution">
    <text evidence="1">The sequence shown here is derived from an EMBL/GenBank/DDBJ whole genome shotgun (WGS) entry which is preliminary data.</text>
</comment>
<proteinExistence type="predicted"/>
<dbReference type="RefSeq" id="WP_379765456.1">
    <property type="nucleotide sequence ID" value="NZ_JBHSXI010000004.1"/>
</dbReference>
<dbReference type="Proteomes" id="UP001596333">
    <property type="component" value="Unassembled WGS sequence"/>
</dbReference>